<dbReference type="AlphaFoldDB" id="A0A429GHW0"/>
<sequence length="343" mass="39912">MPTAKTNVTPTTNITAPPSKEDEFKAFIEKYPVLAKGFDYQNYRSALKYFEAMPELKGEEDLHEFLNAHIRQWDFLGLAFDDFGELRIRDLKYHIELDEKEKSLLPLRKSEMEKLFPKEDDREIINRSRALYPFLLEFNAKTGEDEYEGRSWTWEDKVRAITDNLTLMLDGSIYERIMKIFEEGKEDIAKFYFDYGEAKIMAETPPFSNVYRKPIYEFLENYLPVIKEDKRMNLGMRYTLAVAHRDVTEVLHKKREKRVDLYSLYAKALGYSGILIFTDCKKYGWAGDETIGVPASQDILRKLPKGGRYAPGMMLSIYTPGYASDGSPLILQAVLPNNEIIEF</sequence>
<comment type="caution">
    <text evidence="1">The sequence shown here is derived from an EMBL/GenBank/DDBJ whole genome shotgun (WGS) entry which is preliminary data.</text>
</comment>
<reference evidence="1 2" key="1">
    <citation type="submission" date="2018-10" db="EMBL/GenBank/DDBJ databases">
        <title>Co-occurring genomic capacity for anaerobic methane metabolism and dissimilatory sulfite reduction discovered in the Korarchaeota.</title>
        <authorList>
            <person name="Mckay L.J."/>
            <person name="Dlakic M."/>
            <person name="Fields M.W."/>
            <person name="Delmont T.O."/>
            <person name="Eren A.M."/>
            <person name="Jay Z.J."/>
            <person name="Klingelsmith K.B."/>
            <person name="Rusch D.B."/>
            <person name="Inskeep W.P."/>
        </authorList>
    </citation>
    <scope>NUCLEOTIDE SEQUENCE [LARGE SCALE GENOMIC DNA]</scope>
    <source>
        <strain evidence="1 2">MDKW</strain>
    </source>
</reference>
<organism evidence="1 2">
    <name type="scientific">Candidatus Methanodesulfokora washburnensis</name>
    <dbReference type="NCBI Taxonomy" id="2478471"/>
    <lineage>
        <taxon>Archaea</taxon>
        <taxon>Thermoproteota</taxon>
        <taxon>Candidatus Korarchaeia</taxon>
        <taxon>Candidatus Korarchaeia incertae sedis</taxon>
        <taxon>Candidatus Methanodesulfokora</taxon>
    </lineage>
</organism>
<evidence type="ECO:0000313" key="1">
    <source>
        <dbReference type="EMBL" id="RSN73482.1"/>
    </source>
</evidence>
<protein>
    <submittedName>
        <fullName evidence="1">Uncharacterized protein</fullName>
    </submittedName>
</protein>
<gene>
    <name evidence="1" type="ORF">D6D85_10350</name>
</gene>
<name>A0A429GHW0_9CREN</name>
<dbReference type="EMBL" id="RCOS01000114">
    <property type="protein sequence ID" value="RSN73482.1"/>
    <property type="molecule type" value="Genomic_DNA"/>
</dbReference>
<dbReference type="Proteomes" id="UP000277582">
    <property type="component" value="Unassembled WGS sequence"/>
</dbReference>
<evidence type="ECO:0000313" key="2">
    <source>
        <dbReference type="Proteomes" id="UP000277582"/>
    </source>
</evidence>
<proteinExistence type="predicted"/>
<keyword evidence="2" id="KW-1185">Reference proteome</keyword>
<accession>A0A429GHW0</accession>